<dbReference type="PRINTS" id="PR00080">
    <property type="entry name" value="SDRFAMILY"/>
</dbReference>
<evidence type="ECO:0000313" key="4">
    <source>
        <dbReference type="Proteomes" id="UP000284395"/>
    </source>
</evidence>
<dbReference type="SUPFAM" id="SSF51735">
    <property type="entry name" value="NAD(P)-binding Rossmann-fold domains"/>
    <property type="match status" value="1"/>
</dbReference>
<dbReference type="Pfam" id="PF00106">
    <property type="entry name" value="adh_short"/>
    <property type="match status" value="1"/>
</dbReference>
<dbReference type="Gene3D" id="3.40.50.720">
    <property type="entry name" value="NAD(P)-binding Rossmann-like Domain"/>
    <property type="match status" value="1"/>
</dbReference>
<protein>
    <submittedName>
        <fullName evidence="3">SDR family oxidoreductase</fullName>
    </submittedName>
</protein>
<dbReference type="InterPro" id="IPR020904">
    <property type="entry name" value="Sc_DH/Rdtase_CS"/>
</dbReference>
<evidence type="ECO:0000313" key="3">
    <source>
        <dbReference type="EMBL" id="RKF19388.1"/>
    </source>
</evidence>
<organism evidence="3 4">
    <name type="scientific">Altericroceibacterium spongiae</name>
    <dbReference type="NCBI Taxonomy" id="2320269"/>
    <lineage>
        <taxon>Bacteria</taxon>
        <taxon>Pseudomonadati</taxon>
        <taxon>Pseudomonadota</taxon>
        <taxon>Alphaproteobacteria</taxon>
        <taxon>Sphingomonadales</taxon>
        <taxon>Erythrobacteraceae</taxon>
        <taxon>Altericroceibacterium</taxon>
    </lineage>
</organism>
<dbReference type="PANTHER" id="PTHR42879">
    <property type="entry name" value="3-OXOACYL-(ACYL-CARRIER-PROTEIN) REDUCTASE"/>
    <property type="match status" value="1"/>
</dbReference>
<dbReference type="PRINTS" id="PR00081">
    <property type="entry name" value="GDHRDH"/>
</dbReference>
<dbReference type="CDD" id="cd05233">
    <property type="entry name" value="SDR_c"/>
    <property type="match status" value="1"/>
</dbReference>
<reference evidence="3 4" key="1">
    <citation type="submission" date="2018-09" db="EMBL/GenBank/DDBJ databases">
        <title>Altererythrobacter spongiae sp. nov., isolated from a marine sponge.</title>
        <authorList>
            <person name="Zhuang L."/>
            <person name="Luo L."/>
        </authorList>
    </citation>
    <scope>NUCLEOTIDE SEQUENCE [LARGE SCALE GENOMIC DNA]</scope>
    <source>
        <strain evidence="3 4">HN-Y73</strain>
    </source>
</reference>
<dbReference type="FunFam" id="3.40.50.720:FF:000084">
    <property type="entry name" value="Short-chain dehydrogenase reductase"/>
    <property type="match status" value="1"/>
</dbReference>
<comment type="similarity">
    <text evidence="1 2">Belongs to the short-chain dehydrogenases/reductases (SDR) family.</text>
</comment>
<dbReference type="PANTHER" id="PTHR42879:SF2">
    <property type="entry name" value="3-OXOACYL-[ACYL-CARRIER-PROTEIN] REDUCTASE FABG"/>
    <property type="match status" value="1"/>
</dbReference>
<evidence type="ECO:0000256" key="1">
    <source>
        <dbReference type="ARBA" id="ARBA00006484"/>
    </source>
</evidence>
<comment type="caution">
    <text evidence="3">The sequence shown here is derived from an EMBL/GenBank/DDBJ whole genome shotgun (WGS) entry which is preliminary data.</text>
</comment>
<proteinExistence type="inferred from homology"/>
<name>A0A420EFD8_9SPHN</name>
<dbReference type="AlphaFoldDB" id="A0A420EFD8"/>
<accession>A0A420EFD8</accession>
<dbReference type="OrthoDB" id="286404at2"/>
<dbReference type="Proteomes" id="UP000284395">
    <property type="component" value="Unassembled WGS sequence"/>
</dbReference>
<dbReference type="InterPro" id="IPR002347">
    <property type="entry name" value="SDR_fam"/>
</dbReference>
<keyword evidence="4" id="KW-1185">Reference proteome</keyword>
<gene>
    <name evidence="3" type="ORF">D6851_13155</name>
</gene>
<dbReference type="EMBL" id="RAPF01000006">
    <property type="protein sequence ID" value="RKF19388.1"/>
    <property type="molecule type" value="Genomic_DNA"/>
</dbReference>
<evidence type="ECO:0000256" key="2">
    <source>
        <dbReference type="RuleBase" id="RU000363"/>
    </source>
</evidence>
<dbReference type="InterPro" id="IPR036291">
    <property type="entry name" value="NAD(P)-bd_dom_sf"/>
</dbReference>
<dbReference type="RefSeq" id="WP_120325327.1">
    <property type="nucleotide sequence ID" value="NZ_RAPF01000006.1"/>
</dbReference>
<dbReference type="GO" id="GO:0032787">
    <property type="term" value="P:monocarboxylic acid metabolic process"/>
    <property type="evidence" value="ECO:0007669"/>
    <property type="project" value="UniProtKB-ARBA"/>
</dbReference>
<dbReference type="InterPro" id="IPR050259">
    <property type="entry name" value="SDR"/>
</dbReference>
<sequence length="255" mass="26707">MRKLLEGKTAIVTGASKGIGLAIAQLFAEEGANVVMTARGKETLDKAVETIVSEGGVARGIIADSSDPAVPAKVFAEAIEAFGQVDIMVNNAGSGDMVAIEEASDEHFADIMELNLVGPFRFCREAVKHFMPRNEGRIINISSVNGTLPICGVAYTSTKGGLNIMTKNIAIRLSGTNIRCNAIAPGITDTDAARAWAAGEQEGGDTMLEFSDKYVNTSVASTEPIDQAYAALYLASEMGKAVTGQVITVDNGAFL</sequence>
<dbReference type="PROSITE" id="PS00061">
    <property type="entry name" value="ADH_SHORT"/>
    <property type="match status" value="1"/>
</dbReference>